<protein>
    <submittedName>
        <fullName evidence="2">Uncharacterized protein</fullName>
    </submittedName>
</protein>
<organism evidence="2 3">
    <name type="scientific">Nonomuraea monospora</name>
    <dbReference type="NCBI Taxonomy" id="568818"/>
    <lineage>
        <taxon>Bacteria</taxon>
        <taxon>Bacillati</taxon>
        <taxon>Actinomycetota</taxon>
        <taxon>Actinomycetes</taxon>
        <taxon>Streptosporangiales</taxon>
        <taxon>Streptosporangiaceae</taxon>
        <taxon>Nonomuraea</taxon>
    </lineage>
</organism>
<accession>A0ABN3CL60</accession>
<gene>
    <name evidence="2" type="ORF">GCM10009850_055900</name>
</gene>
<keyword evidence="3" id="KW-1185">Reference proteome</keyword>
<sequence length="107" mass="11581">MLPVRTGTPYLPWHDPREATRLLRYALTRQGFTHTYQSFGDGMPAPSALTELTVRCDDGSLVGNKEGGAPVALRIDDPVGAAQRIAARCRQQGPSRSPIDSVCESTV</sequence>
<evidence type="ECO:0000313" key="2">
    <source>
        <dbReference type="EMBL" id="GAA2210131.1"/>
    </source>
</evidence>
<proteinExistence type="predicted"/>
<evidence type="ECO:0000256" key="1">
    <source>
        <dbReference type="SAM" id="MobiDB-lite"/>
    </source>
</evidence>
<reference evidence="2 3" key="1">
    <citation type="journal article" date="2019" name="Int. J. Syst. Evol. Microbiol.">
        <title>The Global Catalogue of Microorganisms (GCM) 10K type strain sequencing project: providing services to taxonomists for standard genome sequencing and annotation.</title>
        <authorList>
            <consortium name="The Broad Institute Genomics Platform"/>
            <consortium name="The Broad Institute Genome Sequencing Center for Infectious Disease"/>
            <person name="Wu L."/>
            <person name="Ma J."/>
        </authorList>
    </citation>
    <scope>NUCLEOTIDE SEQUENCE [LARGE SCALE GENOMIC DNA]</scope>
    <source>
        <strain evidence="2 3">JCM 16114</strain>
    </source>
</reference>
<dbReference type="Proteomes" id="UP001499843">
    <property type="component" value="Unassembled WGS sequence"/>
</dbReference>
<feature type="region of interest" description="Disordered" evidence="1">
    <location>
        <begin position="86"/>
        <end position="107"/>
    </location>
</feature>
<comment type="caution">
    <text evidence="2">The sequence shown here is derived from an EMBL/GenBank/DDBJ whole genome shotgun (WGS) entry which is preliminary data.</text>
</comment>
<dbReference type="EMBL" id="BAAAQX010000015">
    <property type="protein sequence ID" value="GAA2210131.1"/>
    <property type="molecule type" value="Genomic_DNA"/>
</dbReference>
<name>A0ABN3CL60_9ACTN</name>
<evidence type="ECO:0000313" key="3">
    <source>
        <dbReference type="Proteomes" id="UP001499843"/>
    </source>
</evidence>